<dbReference type="Pfam" id="PF06995">
    <property type="entry name" value="Phage_P2_GpU"/>
    <property type="match status" value="1"/>
</dbReference>
<proteinExistence type="predicted"/>
<evidence type="ECO:0000313" key="2">
    <source>
        <dbReference type="Proteomes" id="UP000198814"/>
    </source>
</evidence>
<organism evidence="1 2">
    <name type="scientific">Nitrosomonas oligotropha</name>
    <dbReference type="NCBI Taxonomy" id="42354"/>
    <lineage>
        <taxon>Bacteria</taxon>
        <taxon>Pseudomonadati</taxon>
        <taxon>Pseudomonadota</taxon>
        <taxon>Betaproteobacteria</taxon>
        <taxon>Nitrosomonadales</taxon>
        <taxon>Nitrosomonadaceae</taxon>
        <taxon>Nitrosomonas</taxon>
    </lineage>
</organism>
<sequence>MFNDLIDTAATRCSVACEQTRRMQGIVTRSATTGSTAAQNLILLVDSLSRIESAGTVNMQAAGQALAQANSILASGVLGVDAATAARSLSSIGNSISLARTLGNRIMQGVTGISGGDPLSIINGVGGGINDSISAVDAIFTGVQKSFNAAFGQGASGLENIELTTLSPSDLMSGFRGGLPDAGAAHAHLLVLTSQGGESYYFNLSTAGYDTLRRQTNYNVSAQSRLTRSDALQAVSRGGETMSISGAIFTKKSGAGQLDRLRSIGYAMTPVNLTTGYGETLGQWYLTRIEEEQSNLFTDGMPRKQQFTLEFQRYGEDYQNI</sequence>
<accession>A0A1H8TCL6</accession>
<dbReference type="InterPro" id="IPR009734">
    <property type="entry name" value="Myoviridae_GpU"/>
</dbReference>
<gene>
    <name evidence="1" type="ORF">SAMN05216333_12344</name>
</gene>
<reference evidence="2" key="1">
    <citation type="submission" date="2016-10" db="EMBL/GenBank/DDBJ databases">
        <authorList>
            <person name="Varghese N."/>
            <person name="Submissions S."/>
        </authorList>
    </citation>
    <scope>NUCLEOTIDE SEQUENCE [LARGE SCALE GENOMIC DNA]</scope>
    <source>
        <strain evidence="2">Nm76</strain>
    </source>
</reference>
<dbReference type="AlphaFoldDB" id="A0A1H8TCL6"/>
<dbReference type="RefSeq" id="WP_218131664.1">
    <property type="nucleotide sequence ID" value="NZ_FNOE01000024.1"/>
</dbReference>
<evidence type="ECO:0000313" key="1">
    <source>
        <dbReference type="EMBL" id="SEO88486.1"/>
    </source>
</evidence>
<dbReference type="STRING" id="42354.SAMN05216333_12344"/>
<dbReference type="EMBL" id="FODO01000023">
    <property type="protein sequence ID" value="SEO88486.1"/>
    <property type="molecule type" value="Genomic_DNA"/>
</dbReference>
<dbReference type="Proteomes" id="UP000198814">
    <property type="component" value="Unassembled WGS sequence"/>
</dbReference>
<protein>
    <recommendedName>
        <fullName evidence="3">Phage tail protein</fullName>
    </recommendedName>
</protein>
<evidence type="ECO:0008006" key="3">
    <source>
        <dbReference type="Google" id="ProtNLM"/>
    </source>
</evidence>
<name>A0A1H8TCL6_9PROT</name>
<keyword evidence="2" id="KW-1185">Reference proteome</keyword>